<feature type="transmembrane region" description="Helical" evidence="7">
    <location>
        <begin position="133"/>
        <end position="160"/>
    </location>
</feature>
<dbReference type="InterPro" id="IPR011701">
    <property type="entry name" value="MFS"/>
</dbReference>
<feature type="transmembrane region" description="Helical" evidence="7">
    <location>
        <begin position="224"/>
        <end position="247"/>
    </location>
</feature>
<dbReference type="GO" id="GO:0015760">
    <property type="term" value="P:glucose-6-phosphate transport"/>
    <property type="evidence" value="ECO:0000318"/>
    <property type="project" value="GO_Central"/>
</dbReference>
<dbReference type="GO" id="GO:0061513">
    <property type="term" value="F:glucose 6-phosphate:phosphate antiporter activity"/>
    <property type="evidence" value="ECO:0000318"/>
    <property type="project" value="GO_Central"/>
</dbReference>
<feature type="transmembrane region" description="Helical" evidence="7">
    <location>
        <begin position="101"/>
        <end position="121"/>
    </location>
</feature>
<evidence type="ECO:0000256" key="3">
    <source>
        <dbReference type="ARBA" id="ARBA00022692"/>
    </source>
</evidence>
<dbReference type="KEGG" id="spu:105441766"/>
<dbReference type="GeneID" id="105441766"/>
<evidence type="ECO:0000259" key="8">
    <source>
        <dbReference type="PROSITE" id="PS50850"/>
    </source>
</evidence>
<name>A0A7M7PDD4_STRPU</name>
<feature type="region of interest" description="Disordered" evidence="6">
    <location>
        <begin position="195"/>
        <end position="215"/>
    </location>
</feature>
<dbReference type="Gene3D" id="1.20.1250.20">
    <property type="entry name" value="MFS general substrate transporter like domains"/>
    <property type="match status" value="2"/>
</dbReference>
<dbReference type="InterPro" id="IPR020846">
    <property type="entry name" value="MFS_dom"/>
</dbReference>
<comment type="similarity">
    <text evidence="2">Belongs to the major facilitator superfamily. Organophosphate:Pi antiporter (OPA) (TC 2.A.1.4) family.</text>
</comment>
<evidence type="ECO:0000256" key="1">
    <source>
        <dbReference type="ARBA" id="ARBA00004127"/>
    </source>
</evidence>
<keyword evidence="5 7" id="KW-0472">Membrane</keyword>
<dbReference type="InterPro" id="IPR036259">
    <property type="entry name" value="MFS_trans_sf"/>
</dbReference>
<feature type="transmembrane region" description="Helical" evidence="7">
    <location>
        <begin position="166"/>
        <end position="186"/>
    </location>
</feature>
<reference evidence="10" key="1">
    <citation type="submission" date="2015-02" db="EMBL/GenBank/DDBJ databases">
        <title>Genome sequencing for Strongylocentrotus purpuratus.</title>
        <authorList>
            <person name="Murali S."/>
            <person name="Liu Y."/>
            <person name="Vee V."/>
            <person name="English A."/>
            <person name="Wang M."/>
            <person name="Skinner E."/>
            <person name="Han Y."/>
            <person name="Muzny D.M."/>
            <person name="Worley K.C."/>
            <person name="Gibbs R.A."/>
        </authorList>
    </citation>
    <scope>NUCLEOTIDE SEQUENCE</scope>
</reference>
<keyword evidence="4 7" id="KW-1133">Transmembrane helix</keyword>
<comment type="subcellular location">
    <subcellularLocation>
        <location evidence="1">Endomembrane system</location>
        <topology evidence="1">Multi-pass membrane protein</topology>
    </subcellularLocation>
</comment>
<dbReference type="GO" id="GO:0005789">
    <property type="term" value="C:endoplasmic reticulum membrane"/>
    <property type="evidence" value="ECO:0000318"/>
    <property type="project" value="GO_Central"/>
</dbReference>
<dbReference type="InterPro" id="IPR051337">
    <property type="entry name" value="OPA_Antiporter"/>
</dbReference>
<dbReference type="FunCoup" id="A0A7M7PDD4">
    <property type="interactions" value="54"/>
</dbReference>
<dbReference type="EnsemblMetazoa" id="XM_030993586">
    <property type="protein sequence ID" value="XP_030849446"/>
    <property type="gene ID" value="LOC105441766"/>
</dbReference>
<evidence type="ECO:0000256" key="7">
    <source>
        <dbReference type="SAM" id="Phobius"/>
    </source>
</evidence>
<dbReference type="PANTHER" id="PTHR43826">
    <property type="entry name" value="GLUCOSE-6-PHOSPHATE EXCHANGER SLC37A4"/>
    <property type="match status" value="1"/>
</dbReference>
<dbReference type="PIRSF" id="PIRSF002808">
    <property type="entry name" value="Hexose_phosphate_transp"/>
    <property type="match status" value="1"/>
</dbReference>
<dbReference type="GO" id="GO:0035435">
    <property type="term" value="P:phosphate ion transmembrane transport"/>
    <property type="evidence" value="ECO:0000318"/>
    <property type="project" value="GO_Central"/>
</dbReference>
<protein>
    <recommendedName>
        <fullName evidence="8">Major facilitator superfamily (MFS) profile domain-containing protein</fullName>
    </recommendedName>
</protein>
<dbReference type="OMA" id="RWFMGAG"/>
<dbReference type="PROSITE" id="PS50850">
    <property type="entry name" value="MFS"/>
    <property type="match status" value="1"/>
</dbReference>
<feature type="transmembrane region" description="Helical" evidence="7">
    <location>
        <begin position="400"/>
        <end position="421"/>
    </location>
</feature>
<sequence>MLTLYNQWRLINVGTLFIGYGLYILNRKSFVFLLPEIIEDEHLKNNDLGTITSSLTLAYSISKFIGGILSDQISPRVMFPLGLFATGALSLQFSVSTSVQSFILVSFLMGLAQGVGWPAVAKVLKQWYPQSEIGLWWSLISAAANVAGTLGPLGLALLAINFGWRGAMQFCAGGAIIVAATAGFMIRSSPTDVGLPSIQTSSDQPNKSTDDAGRGDSSSVLQNLWAILSSPALWVISLLFLISNFLVNGITDWGQLFLIQEKGLSHTTGSSFTSAYSLGATVGSITSGYITDKLVAKYGRRRRGTSRYPWLLLMVALNLLSLHTLRNYIDREAYQELILLVGLCLGIAQKSCVVLFGILAVENSPIHLSGTVHAFAALASSVGGVLAGLPLTYISQHYTWSHALYCMESASFLSLVVMLLIRRMNMRIGYQSHQKTD</sequence>
<evidence type="ECO:0000256" key="2">
    <source>
        <dbReference type="ARBA" id="ARBA00009598"/>
    </source>
</evidence>
<feature type="transmembrane region" description="Helical" evidence="7">
    <location>
        <begin position="372"/>
        <end position="394"/>
    </location>
</feature>
<dbReference type="RefSeq" id="XP_030849446.1">
    <property type="nucleotide sequence ID" value="XM_030993586.1"/>
</dbReference>
<dbReference type="CTD" id="2542"/>
<feature type="compositionally biased region" description="Polar residues" evidence="6">
    <location>
        <begin position="197"/>
        <end position="207"/>
    </location>
</feature>
<dbReference type="PANTHER" id="PTHR43826:SF3">
    <property type="entry name" value="GLUCOSE-6-PHOSPHATE EXCHANGER SLC37A4"/>
    <property type="match status" value="1"/>
</dbReference>
<evidence type="ECO:0000313" key="9">
    <source>
        <dbReference type="EnsemblMetazoa" id="XP_030849446"/>
    </source>
</evidence>
<dbReference type="OrthoDB" id="3639251at2759"/>
<evidence type="ECO:0000313" key="10">
    <source>
        <dbReference type="Proteomes" id="UP000007110"/>
    </source>
</evidence>
<dbReference type="Proteomes" id="UP000007110">
    <property type="component" value="Unassembled WGS sequence"/>
</dbReference>
<dbReference type="InParanoid" id="A0A7M7PDD4"/>
<keyword evidence="3 7" id="KW-0812">Transmembrane</keyword>
<dbReference type="SUPFAM" id="SSF103473">
    <property type="entry name" value="MFS general substrate transporter"/>
    <property type="match status" value="1"/>
</dbReference>
<keyword evidence="10" id="KW-1185">Reference proteome</keyword>
<dbReference type="AlphaFoldDB" id="A0A7M7PDD4"/>
<feature type="transmembrane region" description="Helical" evidence="7">
    <location>
        <begin position="6"/>
        <end position="25"/>
    </location>
</feature>
<evidence type="ECO:0000256" key="5">
    <source>
        <dbReference type="ARBA" id="ARBA00023136"/>
    </source>
</evidence>
<feature type="transmembrane region" description="Helical" evidence="7">
    <location>
        <begin position="337"/>
        <end position="360"/>
    </location>
</feature>
<evidence type="ECO:0000256" key="4">
    <source>
        <dbReference type="ARBA" id="ARBA00022989"/>
    </source>
</evidence>
<accession>A0A7M7PDD4</accession>
<feature type="domain" description="Major facilitator superfamily (MFS) profile" evidence="8">
    <location>
        <begin position="7"/>
        <end position="426"/>
    </location>
</feature>
<dbReference type="Pfam" id="PF07690">
    <property type="entry name" value="MFS_1"/>
    <property type="match status" value="1"/>
</dbReference>
<evidence type="ECO:0000256" key="6">
    <source>
        <dbReference type="SAM" id="MobiDB-lite"/>
    </source>
</evidence>
<reference evidence="9" key="2">
    <citation type="submission" date="2021-01" db="UniProtKB">
        <authorList>
            <consortium name="EnsemblMetazoa"/>
        </authorList>
    </citation>
    <scope>IDENTIFICATION</scope>
</reference>
<dbReference type="InterPro" id="IPR000849">
    <property type="entry name" value="Sugar_P_transporter"/>
</dbReference>
<organism evidence="9 10">
    <name type="scientific">Strongylocentrotus purpuratus</name>
    <name type="common">Purple sea urchin</name>
    <dbReference type="NCBI Taxonomy" id="7668"/>
    <lineage>
        <taxon>Eukaryota</taxon>
        <taxon>Metazoa</taxon>
        <taxon>Echinodermata</taxon>
        <taxon>Eleutherozoa</taxon>
        <taxon>Echinozoa</taxon>
        <taxon>Echinoidea</taxon>
        <taxon>Euechinoidea</taxon>
        <taxon>Echinacea</taxon>
        <taxon>Camarodonta</taxon>
        <taxon>Echinidea</taxon>
        <taxon>Strongylocentrotidae</taxon>
        <taxon>Strongylocentrotus</taxon>
    </lineage>
</organism>
<feature type="transmembrane region" description="Helical" evidence="7">
    <location>
        <begin position="77"/>
        <end position="95"/>
    </location>
</feature>
<feature type="transmembrane region" description="Helical" evidence="7">
    <location>
        <begin position="308"/>
        <end position="325"/>
    </location>
</feature>
<proteinExistence type="inferred from homology"/>